<protein>
    <recommendedName>
        <fullName evidence="2">Beta-lactamase-related domain-containing protein</fullName>
    </recommendedName>
</protein>
<dbReference type="PANTHER" id="PTHR46825">
    <property type="entry name" value="D-ALANYL-D-ALANINE-CARBOXYPEPTIDASE/ENDOPEPTIDASE AMPH"/>
    <property type="match status" value="1"/>
</dbReference>
<keyword evidence="1" id="KW-0812">Transmembrane</keyword>
<sequence>MIYPLTILLIILSLVFLAALSFLWFLNHRFKHTPDKGNLEAALDTEVEKFIRKKQDFSLVVGVYKEGKTHIKGYGRHEPDRNSLFQIGSITKVFTALLLQILCDEGLVNLEQTLDELIGTKVKLSDTAKKITLRQLAMHTSGLPRVPKMHIKQMTDKAGKASLMENPYHHLSVEDIFAYLATTEENHKVGKFAYSNYGMGLLAHVLESVTGKPYEALLEEKILKPLNMQQTAITLSPEMEEALIQGYSSKGKLAPVWTFNALAGAGALSSSASDMLKFIAAYFDMDTHISDALKQMEQKQNNAVAPIGWMKPGLVEKFFGLKDIIWHNGQVGGYGAYIGIDNKSQSGVVVLSNQSMDIAMLGIMLLHQVITQSWLGNAGGNESYPH</sequence>
<name>A0A6S6TUK8_9GAMM</name>
<organism evidence="3">
    <name type="scientific">uncultured Thiotrichaceae bacterium</name>
    <dbReference type="NCBI Taxonomy" id="298394"/>
    <lineage>
        <taxon>Bacteria</taxon>
        <taxon>Pseudomonadati</taxon>
        <taxon>Pseudomonadota</taxon>
        <taxon>Gammaproteobacteria</taxon>
        <taxon>Thiotrichales</taxon>
        <taxon>Thiotrichaceae</taxon>
        <taxon>environmental samples</taxon>
    </lineage>
</organism>
<proteinExistence type="predicted"/>
<keyword evidence="1" id="KW-1133">Transmembrane helix</keyword>
<dbReference type="EMBL" id="CACVAY010000096">
    <property type="protein sequence ID" value="CAA6819893.1"/>
    <property type="molecule type" value="Genomic_DNA"/>
</dbReference>
<evidence type="ECO:0000259" key="2">
    <source>
        <dbReference type="Pfam" id="PF00144"/>
    </source>
</evidence>
<keyword evidence="1" id="KW-0472">Membrane</keyword>
<dbReference type="AlphaFoldDB" id="A0A6S6TUK8"/>
<gene>
    <name evidence="3" type="ORF">HELGO_WM18970</name>
</gene>
<dbReference type="InterPro" id="IPR012338">
    <property type="entry name" value="Beta-lactam/transpept-like"/>
</dbReference>
<evidence type="ECO:0000256" key="1">
    <source>
        <dbReference type="SAM" id="Phobius"/>
    </source>
</evidence>
<reference evidence="3" key="1">
    <citation type="submission" date="2020-01" db="EMBL/GenBank/DDBJ databases">
        <authorList>
            <person name="Meier V. D."/>
            <person name="Meier V D."/>
        </authorList>
    </citation>
    <scope>NUCLEOTIDE SEQUENCE</scope>
    <source>
        <strain evidence="3">HLG_WM_MAG_07</strain>
    </source>
</reference>
<evidence type="ECO:0000313" key="3">
    <source>
        <dbReference type="EMBL" id="CAA6819893.1"/>
    </source>
</evidence>
<feature type="domain" description="Beta-lactamase-related" evidence="2">
    <location>
        <begin position="48"/>
        <end position="355"/>
    </location>
</feature>
<feature type="transmembrane region" description="Helical" evidence="1">
    <location>
        <begin position="6"/>
        <end position="26"/>
    </location>
</feature>
<dbReference type="SUPFAM" id="SSF56601">
    <property type="entry name" value="beta-lactamase/transpeptidase-like"/>
    <property type="match status" value="1"/>
</dbReference>
<dbReference type="InterPro" id="IPR050491">
    <property type="entry name" value="AmpC-like"/>
</dbReference>
<accession>A0A6S6TUK8</accession>
<dbReference type="PANTHER" id="PTHR46825:SF8">
    <property type="entry name" value="BETA-LACTAMASE-RELATED"/>
    <property type="match status" value="1"/>
</dbReference>
<dbReference type="Pfam" id="PF00144">
    <property type="entry name" value="Beta-lactamase"/>
    <property type="match status" value="1"/>
</dbReference>
<dbReference type="Gene3D" id="3.40.710.10">
    <property type="entry name" value="DD-peptidase/beta-lactamase superfamily"/>
    <property type="match status" value="1"/>
</dbReference>
<dbReference type="InterPro" id="IPR001466">
    <property type="entry name" value="Beta-lactam-related"/>
</dbReference>